<dbReference type="Gene3D" id="2.20.25.10">
    <property type="match status" value="1"/>
</dbReference>
<evidence type="ECO:0000313" key="1">
    <source>
        <dbReference type="EMBL" id="QHS94176.1"/>
    </source>
</evidence>
<sequence length="122" mass="14663">MDFCEFCSNMYYIKEKTDDEDVQDLVYYCKNCGSEKKIKDSQQSKKILSNDCDTMQSKYLQYINPNIIHDLTIPHVKNVNCTNNSCTKKSTEENDVMYIKYDHENIKFLYFCTFCQYFWINK</sequence>
<dbReference type="SUPFAM" id="SSF57783">
    <property type="entry name" value="Zinc beta-ribbon"/>
    <property type="match status" value="1"/>
</dbReference>
<protein>
    <recommendedName>
        <fullName evidence="2">DNA-directed RNA polymerase M/15kDa subunit domain-containing protein</fullName>
    </recommendedName>
</protein>
<dbReference type="AlphaFoldDB" id="A0A6C0BPS1"/>
<evidence type="ECO:0008006" key="2">
    <source>
        <dbReference type="Google" id="ProtNLM"/>
    </source>
</evidence>
<proteinExistence type="predicted"/>
<reference evidence="1" key="1">
    <citation type="journal article" date="2020" name="Nature">
        <title>Giant virus diversity and host interactions through global metagenomics.</title>
        <authorList>
            <person name="Schulz F."/>
            <person name="Roux S."/>
            <person name="Paez-Espino D."/>
            <person name="Jungbluth S."/>
            <person name="Walsh D.A."/>
            <person name="Denef V.J."/>
            <person name="McMahon K.D."/>
            <person name="Konstantinidis K.T."/>
            <person name="Eloe-Fadrosh E.A."/>
            <person name="Kyrpides N.C."/>
            <person name="Woyke T."/>
        </authorList>
    </citation>
    <scope>NUCLEOTIDE SEQUENCE</scope>
    <source>
        <strain evidence="1">GVMAG-M-3300018416-26</strain>
    </source>
</reference>
<name>A0A6C0BPS1_9ZZZZ</name>
<accession>A0A6C0BPS1</accession>
<organism evidence="1">
    <name type="scientific">viral metagenome</name>
    <dbReference type="NCBI Taxonomy" id="1070528"/>
    <lineage>
        <taxon>unclassified sequences</taxon>
        <taxon>metagenomes</taxon>
        <taxon>organismal metagenomes</taxon>
    </lineage>
</organism>
<dbReference type="EMBL" id="MN739217">
    <property type="protein sequence ID" value="QHS94176.1"/>
    <property type="molecule type" value="Genomic_DNA"/>
</dbReference>